<proteinExistence type="predicted"/>
<evidence type="ECO:0000313" key="2">
    <source>
        <dbReference type="Proteomes" id="UP000324222"/>
    </source>
</evidence>
<dbReference type="EMBL" id="VSRR010008807">
    <property type="protein sequence ID" value="MPC49332.1"/>
    <property type="molecule type" value="Genomic_DNA"/>
</dbReference>
<comment type="caution">
    <text evidence="1">The sequence shown here is derived from an EMBL/GenBank/DDBJ whole genome shotgun (WGS) entry which is preliminary data.</text>
</comment>
<evidence type="ECO:0000313" key="1">
    <source>
        <dbReference type="EMBL" id="MPC49332.1"/>
    </source>
</evidence>
<name>A0A5B7FS39_PORTR</name>
<organism evidence="1 2">
    <name type="scientific">Portunus trituberculatus</name>
    <name type="common">Swimming crab</name>
    <name type="synonym">Neptunus trituberculatus</name>
    <dbReference type="NCBI Taxonomy" id="210409"/>
    <lineage>
        <taxon>Eukaryota</taxon>
        <taxon>Metazoa</taxon>
        <taxon>Ecdysozoa</taxon>
        <taxon>Arthropoda</taxon>
        <taxon>Crustacea</taxon>
        <taxon>Multicrustacea</taxon>
        <taxon>Malacostraca</taxon>
        <taxon>Eumalacostraca</taxon>
        <taxon>Eucarida</taxon>
        <taxon>Decapoda</taxon>
        <taxon>Pleocyemata</taxon>
        <taxon>Brachyura</taxon>
        <taxon>Eubrachyura</taxon>
        <taxon>Portunoidea</taxon>
        <taxon>Portunidae</taxon>
        <taxon>Portuninae</taxon>
        <taxon>Portunus</taxon>
    </lineage>
</organism>
<sequence>MLEVDGSQNSDLAGGLRCGRYQENASVRVLGAELCCSLYDRRKLNPRGPWRMYRMGQPRPQGTPDPSYRIRPEHNHWEGETYKQPVHLLTCEVEQIRVG</sequence>
<dbReference type="AlphaFoldDB" id="A0A5B7FS39"/>
<gene>
    <name evidence="1" type="ORF">E2C01_043130</name>
</gene>
<protein>
    <submittedName>
        <fullName evidence="1">Uncharacterized protein</fullName>
    </submittedName>
</protein>
<accession>A0A5B7FS39</accession>
<keyword evidence="2" id="KW-1185">Reference proteome</keyword>
<reference evidence="1 2" key="1">
    <citation type="submission" date="2019-05" db="EMBL/GenBank/DDBJ databases">
        <title>Another draft genome of Portunus trituberculatus and its Hox gene families provides insights of decapod evolution.</title>
        <authorList>
            <person name="Jeong J.-H."/>
            <person name="Song I."/>
            <person name="Kim S."/>
            <person name="Choi T."/>
            <person name="Kim D."/>
            <person name="Ryu S."/>
            <person name="Kim W."/>
        </authorList>
    </citation>
    <scope>NUCLEOTIDE SEQUENCE [LARGE SCALE GENOMIC DNA]</scope>
    <source>
        <tissue evidence="1">Muscle</tissue>
    </source>
</reference>
<dbReference type="Proteomes" id="UP000324222">
    <property type="component" value="Unassembled WGS sequence"/>
</dbReference>